<dbReference type="AlphaFoldDB" id="A0A8H4INN8"/>
<dbReference type="Proteomes" id="UP000572817">
    <property type="component" value="Unassembled WGS sequence"/>
</dbReference>
<evidence type="ECO:0000313" key="2">
    <source>
        <dbReference type="EMBL" id="KAF4303589.1"/>
    </source>
</evidence>
<keyword evidence="3" id="KW-1185">Reference proteome</keyword>
<sequence>MLQDGSLTPENAGEFPYFLNGDVAIAITNPAKTHIWRLHASILSNASDLLKEKLNPRDQSGIVRNAEDITTFLTLSTDEKPPQIPTLIARTLEEIPEQARRREQEAGPEDRRIPPAPASQATSIMSSVKTEGGGKQLTSHTPKFDAHVLSELCSAYDNLFRDIYGLPVLLQSESVHQNLFQAEVLVLIFRTYGRLASIHAQVGNVFSQHRKKLFEAIMQDPVCWHNLSILLESSSIYTEAFVHLADSLNSFLRTNTKSNIPPVVLAQLKRKDEKLKSAKEIVVGELSRLTVHMDGKPVKMGGSLETWITVQLFRDWLADELDKIERQGADSSRRLSGDHVSGNNGTVPYGIGTLLRRIYRGGDAYLAYDKVIKEIKETFEFLGSDWEDLADDLHALKDYASRTVKKICSNNLMIDPESHKIPCLTCMDVAPNEFPWMLLAEGT</sequence>
<dbReference type="PANTHER" id="PTHR38119">
    <property type="entry name" value="BTB DOMAIN-CONTAINING PROTEIN-RELATED"/>
    <property type="match status" value="1"/>
</dbReference>
<accession>A0A8H4INN8</accession>
<reference evidence="2" key="1">
    <citation type="submission" date="2020-04" db="EMBL/GenBank/DDBJ databases">
        <title>Genome Assembly and Annotation of Botryosphaeria dothidea sdau 11-99, a Latent Pathogen of Apple Fruit Ring Rot in China.</title>
        <authorList>
            <person name="Yu C."/>
            <person name="Diao Y."/>
            <person name="Lu Q."/>
            <person name="Zhao J."/>
            <person name="Cui S."/>
            <person name="Peng C."/>
            <person name="He B."/>
            <person name="Liu H."/>
        </authorList>
    </citation>
    <scope>NUCLEOTIDE SEQUENCE [LARGE SCALE GENOMIC DNA]</scope>
    <source>
        <strain evidence="2">Sdau11-99</strain>
    </source>
</reference>
<protein>
    <recommendedName>
        <fullName evidence="4">BTB domain-containing protein</fullName>
    </recommendedName>
</protein>
<feature type="compositionally biased region" description="Polar residues" evidence="1">
    <location>
        <begin position="119"/>
        <end position="129"/>
    </location>
</feature>
<gene>
    <name evidence="2" type="ORF">GTA08_BOTSDO09227</name>
</gene>
<name>A0A8H4INN8_9PEZI</name>
<dbReference type="PANTHER" id="PTHR38119:SF1">
    <property type="entry name" value="BTB DOMAIN-CONTAINING PROTEIN"/>
    <property type="match status" value="1"/>
</dbReference>
<evidence type="ECO:0000313" key="3">
    <source>
        <dbReference type="Proteomes" id="UP000572817"/>
    </source>
</evidence>
<evidence type="ECO:0008006" key="4">
    <source>
        <dbReference type="Google" id="ProtNLM"/>
    </source>
</evidence>
<evidence type="ECO:0000256" key="1">
    <source>
        <dbReference type="SAM" id="MobiDB-lite"/>
    </source>
</evidence>
<dbReference type="OrthoDB" id="5280838at2759"/>
<feature type="region of interest" description="Disordered" evidence="1">
    <location>
        <begin position="95"/>
        <end position="139"/>
    </location>
</feature>
<dbReference type="EMBL" id="WWBZ02000062">
    <property type="protein sequence ID" value="KAF4303589.1"/>
    <property type="molecule type" value="Genomic_DNA"/>
</dbReference>
<comment type="caution">
    <text evidence="2">The sequence shown here is derived from an EMBL/GenBank/DDBJ whole genome shotgun (WGS) entry which is preliminary data.</text>
</comment>
<feature type="compositionally biased region" description="Basic and acidic residues" evidence="1">
    <location>
        <begin position="95"/>
        <end position="113"/>
    </location>
</feature>
<organism evidence="2 3">
    <name type="scientific">Botryosphaeria dothidea</name>
    <dbReference type="NCBI Taxonomy" id="55169"/>
    <lineage>
        <taxon>Eukaryota</taxon>
        <taxon>Fungi</taxon>
        <taxon>Dikarya</taxon>
        <taxon>Ascomycota</taxon>
        <taxon>Pezizomycotina</taxon>
        <taxon>Dothideomycetes</taxon>
        <taxon>Dothideomycetes incertae sedis</taxon>
        <taxon>Botryosphaeriales</taxon>
        <taxon>Botryosphaeriaceae</taxon>
        <taxon>Botryosphaeria</taxon>
    </lineage>
</organism>
<proteinExistence type="predicted"/>